<feature type="domain" description="VOC" evidence="1">
    <location>
        <begin position="12"/>
        <end position="130"/>
    </location>
</feature>
<dbReference type="PANTHER" id="PTHR33993">
    <property type="entry name" value="GLYOXALASE-RELATED"/>
    <property type="match status" value="1"/>
</dbReference>
<dbReference type="InterPro" id="IPR052164">
    <property type="entry name" value="Anthracycline_SecMetBiosynth"/>
</dbReference>
<name>A0ABN3TUX7_9ACTN</name>
<dbReference type="Pfam" id="PF18029">
    <property type="entry name" value="Glyoxalase_6"/>
    <property type="match status" value="1"/>
</dbReference>
<keyword evidence="3" id="KW-1185">Reference proteome</keyword>
<accession>A0ABN3TUX7</accession>
<dbReference type="InterPro" id="IPR041581">
    <property type="entry name" value="Glyoxalase_6"/>
</dbReference>
<comment type="caution">
    <text evidence="2">The sequence shown here is derived from an EMBL/GenBank/DDBJ whole genome shotgun (WGS) entry which is preliminary data.</text>
</comment>
<evidence type="ECO:0000313" key="3">
    <source>
        <dbReference type="Proteomes" id="UP001501842"/>
    </source>
</evidence>
<gene>
    <name evidence="2" type="ORF">GCM10010439_01830</name>
</gene>
<dbReference type="InterPro" id="IPR029068">
    <property type="entry name" value="Glyas_Bleomycin-R_OHBP_Dase"/>
</dbReference>
<dbReference type="EMBL" id="BAAATZ010000002">
    <property type="protein sequence ID" value="GAA2718576.1"/>
    <property type="molecule type" value="Genomic_DNA"/>
</dbReference>
<dbReference type="RefSeq" id="WP_344448116.1">
    <property type="nucleotide sequence ID" value="NZ_BAAATZ010000002.1"/>
</dbReference>
<evidence type="ECO:0000313" key="2">
    <source>
        <dbReference type="EMBL" id="GAA2718576.1"/>
    </source>
</evidence>
<dbReference type="Gene3D" id="3.10.180.10">
    <property type="entry name" value="2,3-Dihydroxybiphenyl 1,2-Dioxygenase, domain 1"/>
    <property type="match status" value="2"/>
</dbReference>
<evidence type="ECO:0000259" key="1">
    <source>
        <dbReference type="PROSITE" id="PS51819"/>
    </source>
</evidence>
<dbReference type="PROSITE" id="PS51819">
    <property type="entry name" value="VOC"/>
    <property type="match status" value="2"/>
</dbReference>
<dbReference type="InterPro" id="IPR004360">
    <property type="entry name" value="Glyas_Fos-R_dOase_dom"/>
</dbReference>
<dbReference type="Proteomes" id="UP001501842">
    <property type="component" value="Unassembled WGS sequence"/>
</dbReference>
<organism evidence="2 3">
    <name type="scientific">Actinocorallia aurantiaca</name>
    <dbReference type="NCBI Taxonomy" id="46204"/>
    <lineage>
        <taxon>Bacteria</taxon>
        <taxon>Bacillati</taxon>
        <taxon>Actinomycetota</taxon>
        <taxon>Actinomycetes</taxon>
        <taxon>Streptosporangiales</taxon>
        <taxon>Thermomonosporaceae</taxon>
        <taxon>Actinocorallia</taxon>
    </lineage>
</organism>
<feature type="domain" description="VOC" evidence="1">
    <location>
        <begin position="144"/>
        <end position="255"/>
    </location>
</feature>
<dbReference type="Pfam" id="PF00903">
    <property type="entry name" value="Glyoxalase"/>
    <property type="match status" value="1"/>
</dbReference>
<dbReference type="CDD" id="cd07247">
    <property type="entry name" value="SgaA_N_like"/>
    <property type="match status" value="2"/>
</dbReference>
<dbReference type="InterPro" id="IPR037523">
    <property type="entry name" value="VOC_core"/>
</dbReference>
<protein>
    <submittedName>
        <fullName evidence="2">VOC family protein</fullName>
    </submittedName>
</protein>
<sequence length="261" mass="27068">MPEVTGSYPPGAPCWVDLMVPDQRAALDFYGTLFGWRGEIGPSEIGGYSVCTLNGGAVAGILAPPPPDPEGSALPSVWTVYLATDDAEGAERAITDAGGSILMPVTDIVDLGRMVVALDPTGAVFGLWQAGEFSGAQVVEEPGAVVWHELDTSDIVVASAFYRAALSVETTPMEGAEGYYSLNAGGRVVGGMGALESPGDPSHWLVYFAVDDPDATVDALVRAGGTVLEPPYDMVAGRMAVVRDPQGAVFAVLRPNPMNPA</sequence>
<dbReference type="PANTHER" id="PTHR33993:SF14">
    <property type="entry name" value="GB|AAF24581.1"/>
    <property type="match status" value="1"/>
</dbReference>
<dbReference type="SUPFAM" id="SSF54593">
    <property type="entry name" value="Glyoxalase/Bleomycin resistance protein/Dihydroxybiphenyl dioxygenase"/>
    <property type="match status" value="2"/>
</dbReference>
<reference evidence="2 3" key="1">
    <citation type="journal article" date="2019" name="Int. J. Syst. Evol. Microbiol.">
        <title>The Global Catalogue of Microorganisms (GCM) 10K type strain sequencing project: providing services to taxonomists for standard genome sequencing and annotation.</title>
        <authorList>
            <consortium name="The Broad Institute Genomics Platform"/>
            <consortium name="The Broad Institute Genome Sequencing Center for Infectious Disease"/>
            <person name="Wu L."/>
            <person name="Ma J."/>
        </authorList>
    </citation>
    <scope>NUCLEOTIDE SEQUENCE [LARGE SCALE GENOMIC DNA]</scope>
    <source>
        <strain evidence="2 3">JCM 8201</strain>
    </source>
</reference>
<proteinExistence type="predicted"/>